<feature type="transmembrane region" description="Helical" evidence="5">
    <location>
        <begin position="196"/>
        <end position="220"/>
    </location>
</feature>
<keyword evidence="4 5" id="KW-0472">Membrane</keyword>
<reference evidence="8 9" key="1">
    <citation type="submission" date="2019-11" db="EMBL/GenBank/DDBJ databases">
        <title>Whole-genome sequence of a the green, strictly anaerobic photosynthetic bacterium Heliobacillus mobilis DSM 6151.</title>
        <authorList>
            <person name="Kyndt J.A."/>
            <person name="Meyer T.E."/>
        </authorList>
    </citation>
    <scope>NUCLEOTIDE SEQUENCE [LARGE SCALE GENOMIC DNA]</scope>
    <source>
        <strain evidence="8 9">DSM 6151</strain>
    </source>
</reference>
<feature type="transmembrane region" description="Helical" evidence="5">
    <location>
        <begin position="319"/>
        <end position="340"/>
    </location>
</feature>
<name>A0A6I3SG35_HELMO</name>
<keyword evidence="5" id="KW-0813">Transport</keyword>
<protein>
    <recommendedName>
        <fullName evidence="5">NADH-quinone oxidoreductase subunit N</fullName>
        <ecNumber evidence="5">7.1.1.-</ecNumber>
    </recommendedName>
    <alternativeName>
        <fullName evidence="5">NADH dehydrogenase I subunit N</fullName>
    </alternativeName>
    <alternativeName>
        <fullName evidence="5">NDH-1 subunit N</fullName>
    </alternativeName>
</protein>
<dbReference type="EC" id="7.1.1.-" evidence="5"/>
<feature type="transmembrane region" description="Helical" evidence="5">
    <location>
        <begin position="76"/>
        <end position="96"/>
    </location>
</feature>
<comment type="subcellular location">
    <subcellularLocation>
        <location evidence="5">Cell membrane</location>
        <topology evidence="5">Multi-pass membrane protein</topology>
    </subcellularLocation>
    <subcellularLocation>
        <location evidence="1">Endomembrane system</location>
        <topology evidence="1">Multi-pass membrane protein</topology>
    </subcellularLocation>
    <subcellularLocation>
        <location evidence="6">Membrane</location>
        <topology evidence="6">Multi-pass membrane protein</topology>
    </subcellularLocation>
</comment>
<keyword evidence="5" id="KW-0520">NAD</keyword>
<dbReference type="RefSeq" id="WP_155474782.1">
    <property type="nucleotide sequence ID" value="NZ_WNKU01000001.1"/>
</dbReference>
<dbReference type="EMBL" id="WNKU01000001">
    <property type="protein sequence ID" value="MTV47704.1"/>
    <property type="molecule type" value="Genomic_DNA"/>
</dbReference>
<feature type="transmembrane region" description="Helical" evidence="5">
    <location>
        <begin position="103"/>
        <end position="120"/>
    </location>
</feature>
<dbReference type="HAMAP" id="MF_00445">
    <property type="entry name" value="NDH1_NuoN_1"/>
    <property type="match status" value="1"/>
</dbReference>
<comment type="similarity">
    <text evidence="5">Belongs to the complex I subunit 2 family.</text>
</comment>
<feature type="transmembrane region" description="Helical" evidence="5">
    <location>
        <begin position="265"/>
        <end position="285"/>
    </location>
</feature>
<proteinExistence type="inferred from homology"/>
<keyword evidence="2 5" id="KW-0812">Transmembrane</keyword>
<dbReference type="Proteomes" id="UP000430670">
    <property type="component" value="Unassembled WGS sequence"/>
</dbReference>
<organism evidence="8 9">
    <name type="scientific">Heliobacterium mobile</name>
    <name type="common">Heliobacillus mobilis</name>
    <dbReference type="NCBI Taxonomy" id="28064"/>
    <lineage>
        <taxon>Bacteria</taxon>
        <taxon>Bacillati</taxon>
        <taxon>Bacillota</taxon>
        <taxon>Clostridia</taxon>
        <taxon>Eubacteriales</taxon>
        <taxon>Heliobacteriaceae</taxon>
        <taxon>Heliobacterium</taxon>
    </lineage>
</organism>
<keyword evidence="9" id="KW-1185">Reference proteome</keyword>
<accession>A0A6I3SG35</accession>
<gene>
    <name evidence="5 8" type="primary">nuoN</name>
    <name evidence="8" type="ORF">GJ688_01745</name>
</gene>
<comment type="caution">
    <text evidence="8">The sequence shown here is derived from an EMBL/GenBank/DDBJ whole genome shotgun (WGS) entry which is preliminary data.</text>
</comment>
<evidence type="ECO:0000256" key="2">
    <source>
        <dbReference type="ARBA" id="ARBA00022692"/>
    </source>
</evidence>
<feature type="transmembrane region" description="Helical" evidence="5">
    <location>
        <begin position="6"/>
        <end position="25"/>
    </location>
</feature>
<feature type="domain" description="NADH:quinone oxidoreductase/Mrp antiporter transmembrane" evidence="7">
    <location>
        <begin position="120"/>
        <end position="409"/>
    </location>
</feature>
<feature type="transmembrane region" description="Helical" evidence="5">
    <location>
        <begin position="437"/>
        <end position="456"/>
    </location>
</feature>
<keyword evidence="5" id="KW-1278">Translocase</keyword>
<evidence type="ECO:0000256" key="6">
    <source>
        <dbReference type="RuleBase" id="RU000320"/>
    </source>
</evidence>
<comment type="function">
    <text evidence="5">NDH-1 shuttles electrons from NADH, via FMN and iron-sulfur (Fe-S) centers, to quinones in the respiratory chain. The immediate electron acceptor for the enzyme in this species is believed to be a menaquinone. Couples the redox reaction to proton translocation (for every two electrons transferred, four hydrogen ions are translocated across the cytoplasmic membrane), and thus conserves the redox energy in a proton gradient.</text>
</comment>
<keyword evidence="5" id="KW-0874">Quinone</keyword>
<dbReference type="GO" id="GO:0008137">
    <property type="term" value="F:NADH dehydrogenase (ubiquinone) activity"/>
    <property type="evidence" value="ECO:0007669"/>
    <property type="project" value="InterPro"/>
</dbReference>
<evidence type="ECO:0000313" key="8">
    <source>
        <dbReference type="EMBL" id="MTV47704.1"/>
    </source>
</evidence>
<feature type="transmembrane region" description="Helical" evidence="5">
    <location>
        <begin position="126"/>
        <end position="145"/>
    </location>
</feature>
<feature type="transmembrane region" description="Helical" evidence="5">
    <location>
        <begin position="361"/>
        <end position="384"/>
    </location>
</feature>
<dbReference type="NCBIfam" id="TIGR01770">
    <property type="entry name" value="NDH_I_N"/>
    <property type="match status" value="1"/>
</dbReference>
<comment type="catalytic activity">
    <reaction evidence="5">
        <text>a quinone + NADH + 5 H(+)(in) = a quinol + NAD(+) + 4 H(+)(out)</text>
        <dbReference type="Rhea" id="RHEA:57888"/>
        <dbReference type="ChEBI" id="CHEBI:15378"/>
        <dbReference type="ChEBI" id="CHEBI:24646"/>
        <dbReference type="ChEBI" id="CHEBI:57540"/>
        <dbReference type="ChEBI" id="CHEBI:57945"/>
        <dbReference type="ChEBI" id="CHEBI:132124"/>
    </reaction>
</comment>
<evidence type="ECO:0000256" key="1">
    <source>
        <dbReference type="ARBA" id="ARBA00004127"/>
    </source>
</evidence>
<evidence type="ECO:0000256" key="4">
    <source>
        <dbReference type="ARBA" id="ARBA00023136"/>
    </source>
</evidence>
<dbReference type="InterPro" id="IPR010096">
    <property type="entry name" value="NADH-Q_OxRdtase_suN/2"/>
</dbReference>
<dbReference type="OrthoDB" id="9807568at2"/>
<dbReference type="Pfam" id="PF00361">
    <property type="entry name" value="Proton_antipo_M"/>
    <property type="match status" value="1"/>
</dbReference>
<dbReference type="InterPro" id="IPR001750">
    <property type="entry name" value="ND/Mrp_TM"/>
</dbReference>
<feature type="transmembrane region" description="Helical" evidence="5">
    <location>
        <begin position="292"/>
        <end position="313"/>
    </location>
</feature>
<feature type="transmembrane region" description="Helical" evidence="5">
    <location>
        <begin position="157"/>
        <end position="176"/>
    </location>
</feature>
<feature type="transmembrane region" description="Helical" evidence="5">
    <location>
        <begin position="232"/>
        <end position="253"/>
    </location>
</feature>
<dbReference type="AlphaFoldDB" id="A0A6I3SG35"/>
<feature type="transmembrane region" description="Helical" evidence="5">
    <location>
        <begin position="396"/>
        <end position="416"/>
    </location>
</feature>
<keyword evidence="3 5" id="KW-1133">Transmembrane helix</keyword>
<feature type="transmembrane region" description="Helical" evidence="5">
    <location>
        <begin position="37"/>
        <end position="56"/>
    </location>
</feature>
<evidence type="ECO:0000259" key="7">
    <source>
        <dbReference type="Pfam" id="PF00361"/>
    </source>
</evidence>
<dbReference type="GO" id="GO:0048038">
    <property type="term" value="F:quinone binding"/>
    <property type="evidence" value="ECO:0007669"/>
    <property type="project" value="UniProtKB-KW"/>
</dbReference>
<dbReference type="GO" id="GO:0012505">
    <property type="term" value="C:endomembrane system"/>
    <property type="evidence" value="ECO:0007669"/>
    <property type="project" value="UniProtKB-SubCell"/>
</dbReference>
<evidence type="ECO:0000313" key="9">
    <source>
        <dbReference type="Proteomes" id="UP000430670"/>
    </source>
</evidence>
<dbReference type="GO" id="GO:0042773">
    <property type="term" value="P:ATP synthesis coupled electron transport"/>
    <property type="evidence" value="ECO:0007669"/>
    <property type="project" value="InterPro"/>
</dbReference>
<evidence type="ECO:0000256" key="3">
    <source>
        <dbReference type="ARBA" id="ARBA00022989"/>
    </source>
</evidence>
<dbReference type="GO" id="GO:0005886">
    <property type="term" value="C:plasma membrane"/>
    <property type="evidence" value="ECO:0007669"/>
    <property type="project" value="UniProtKB-SubCell"/>
</dbReference>
<evidence type="ECO:0000256" key="5">
    <source>
        <dbReference type="HAMAP-Rule" id="MF_00445"/>
    </source>
</evidence>
<dbReference type="PANTHER" id="PTHR22773">
    <property type="entry name" value="NADH DEHYDROGENASE"/>
    <property type="match status" value="1"/>
</dbReference>
<keyword evidence="5" id="KW-1003">Cell membrane</keyword>
<comment type="subunit">
    <text evidence="5">NDH-1 is composed of 14 different subunits. Subunits NuoA, H, J, K, L, M, N constitute the membrane sector of the complex.</text>
</comment>
<sequence length="472" mass="50921">MNMSLLSTEILTAVLACGLLILCLLSPNKEKHRGIGYATLFGLLAILVTTFFQYGINETTFHELWIHDDYSVFMKELFLVAAILVTLSSIDFVDTLPRFRSEYYSLIVFAALGMMVMASANDLVTIYVGMELMTITFFVLVAYVLGNGRSSEAGVKYLLLGAASSAVLLFGMSLLYGLTGTTVIPEMMSKLHWSPALVIAVVTLIAGFGFKISAVPFHMWSPDIYEGAPTPITGYLAVASKAAGFAVLVRVFIDGLPLQNGVDWLTVMSVLAGITMVIGNVVAIPQTNIKRMLAYSSVAQAGYLLVGLMSADAAGVKGILFYAMLYVVANMGAFAVAIVVAKELGTEEIPDYAGLAIRQPLLASVMTISLLSLAGIPPLAGFVGKLYLFSAIMDKGVLWPAFVGFVMSMVSVYYYLNVALYMWRDEPKDNRPIHVPGAIKFTVLFAMVATVFFGIYPGPLAEVATMAAKSLF</sequence>
<dbReference type="GO" id="GO:0050136">
    <property type="term" value="F:NADH dehydrogenase (quinone) (non-electrogenic) activity"/>
    <property type="evidence" value="ECO:0007669"/>
    <property type="project" value="UniProtKB-UniRule"/>
</dbReference>